<keyword evidence="2" id="KW-1133">Transmembrane helix</keyword>
<organism evidence="3 4">
    <name type="scientific">Elasticomyces elasticus</name>
    <dbReference type="NCBI Taxonomy" id="574655"/>
    <lineage>
        <taxon>Eukaryota</taxon>
        <taxon>Fungi</taxon>
        <taxon>Dikarya</taxon>
        <taxon>Ascomycota</taxon>
        <taxon>Pezizomycotina</taxon>
        <taxon>Dothideomycetes</taxon>
        <taxon>Dothideomycetidae</taxon>
        <taxon>Mycosphaerellales</taxon>
        <taxon>Teratosphaeriaceae</taxon>
        <taxon>Elasticomyces</taxon>
    </lineage>
</organism>
<comment type="caution">
    <text evidence="3">The sequence shown here is derived from an EMBL/GenBank/DDBJ whole genome shotgun (WGS) entry which is preliminary data.</text>
</comment>
<evidence type="ECO:0000256" key="2">
    <source>
        <dbReference type="SAM" id="Phobius"/>
    </source>
</evidence>
<sequence length="138" mass="15060">MYLAKHTDALSHSAVEAYTTTPQPSQLPTAPTGTEILVARNHIDESDAINIVFGMLALVVAIFALCVGIYYGRQQALRLAGAWSQWRWPRLRVGRPNRAGTGISLDQLARNEPSHVAHRHVNDLGSPPQRDSAIGTIV</sequence>
<gene>
    <name evidence="3" type="ORF">LTR97_012750</name>
</gene>
<evidence type="ECO:0000256" key="1">
    <source>
        <dbReference type="SAM" id="MobiDB-lite"/>
    </source>
</evidence>
<dbReference type="AlphaFoldDB" id="A0AAN7ZYK3"/>
<proteinExistence type="predicted"/>
<evidence type="ECO:0000313" key="3">
    <source>
        <dbReference type="EMBL" id="KAK5689751.1"/>
    </source>
</evidence>
<feature type="transmembrane region" description="Helical" evidence="2">
    <location>
        <begin position="48"/>
        <end position="71"/>
    </location>
</feature>
<dbReference type="EMBL" id="JAVRQU010000029">
    <property type="protein sequence ID" value="KAK5689751.1"/>
    <property type="molecule type" value="Genomic_DNA"/>
</dbReference>
<reference evidence="3" key="1">
    <citation type="submission" date="2023-08" db="EMBL/GenBank/DDBJ databases">
        <title>Black Yeasts Isolated from many extreme environments.</title>
        <authorList>
            <person name="Coleine C."/>
            <person name="Stajich J.E."/>
            <person name="Selbmann L."/>
        </authorList>
    </citation>
    <scope>NUCLEOTIDE SEQUENCE</scope>
    <source>
        <strain evidence="3">CCFEE 5810</strain>
    </source>
</reference>
<evidence type="ECO:0000313" key="4">
    <source>
        <dbReference type="Proteomes" id="UP001310594"/>
    </source>
</evidence>
<dbReference type="Proteomes" id="UP001310594">
    <property type="component" value="Unassembled WGS sequence"/>
</dbReference>
<accession>A0AAN7ZYK3</accession>
<keyword evidence="2" id="KW-0472">Membrane</keyword>
<protein>
    <submittedName>
        <fullName evidence="3">Uncharacterized protein</fullName>
    </submittedName>
</protein>
<name>A0AAN7ZYK3_9PEZI</name>
<feature type="region of interest" description="Disordered" evidence="1">
    <location>
        <begin position="116"/>
        <end position="138"/>
    </location>
</feature>
<keyword evidence="2" id="KW-0812">Transmembrane</keyword>